<comment type="similarity">
    <text evidence="1">Belongs to the glycosyltransferase 2 family.</text>
</comment>
<organism evidence="5 6">
    <name type="scientific">Thioclava atlantica</name>
    <dbReference type="NCBI Taxonomy" id="1317124"/>
    <lineage>
        <taxon>Bacteria</taxon>
        <taxon>Pseudomonadati</taxon>
        <taxon>Pseudomonadota</taxon>
        <taxon>Alphaproteobacteria</taxon>
        <taxon>Rhodobacterales</taxon>
        <taxon>Paracoccaceae</taxon>
        <taxon>Thioclava</taxon>
    </lineage>
</organism>
<reference evidence="6" key="1">
    <citation type="submission" date="2013-04" db="EMBL/GenBank/DDBJ databases">
        <title>Thioclava sp. 13D2W-2 Genome Sequencing.</title>
        <authorList>
            <person name="Lai Q."/>
            <person name="Li G."/>
            <person name="Shao Z."/>
        </authorList>
    </citation>
    <scope>NUCLEOTIDE SEQUENCE [LARGE SCALE GENOMIC DNA]</scope>
    <source>
        <strain evidence="6">13D2W-2</strain>
    </source>
</reference>
<dbReference type="AlphaFoldDB" id="A0A085TS72"/>
<reference evidence="5 6" key="2">
    <citation type="journal article" date="2015" name="Antonie Van Leeuwenhoek">
        <title>Thioclava indica sp. nov., isolated from surface seawater of the Indian Ocean.</title>
        <authorList>
            <person name="Liu Y."/>
            <person name="Lai Q."/>
            <person name="Du J."/>
            <person name="Xu H."/>
            <person name="Jiang L."/>
            <person name="Shao Z."/>
        </authorList>
    </citation>
    <scope>NUCLEOTIDE SEQUENCE [LARGE SCALE GENOMIC DNA]</scope>
    <source>
        <strain evidence="5 6">13D2W-2</strain>
    </source>
</reference>
<dbReference type="SUPFAM" id="SSF53448">
    <property type="entry name" value="Nucleotide-diphospho-sugar transferases"/>
    <property type="match status" value="1"/>
</dbReference>
<dbReference type="PATRIC" id="fig|1317124.6.peg.3459"/>
<evidence type="ECO:0000256" key="1">
    <source>
        <dbReference type="ARBA" id="ARBA00006739"/>
    </source>
</evidence>
<dbReference type="Pfam" id="PF00535">
    <property type="entry name" value="Glycos_transf_2"/>
    <property type="match status" value="1"/>
</dbReference>
<name>A0A085TS72_9RHOB</name>
<dbReference type="PANTHER" id="PTHR43179:SF12">
    <property type="entry name" value="GALACTOFURANOSYLTRANSFERASE GLFT2"/>
    <property type="match status" value="1"/>
</dbReference>
<dbReference type="Gene3D" id="3.90.550.10">
    <property type="entry name" value="Spore Coat Polysaccharide Biosynthesis Protein SpsA, Chain A"/>
    <property type="match status" value="1"/>
</dbReference>
<evidence type="ECO:0000313" key="5">
    <source>
        <dbReference type="EMBL" id="KFE33569.1"/>
    </source>
</evidence>
<keyword evidence="2" id="KW-0328">Glycosyltransferase</keyword>
<dbReference type="GO" id="GO:0016757">
    <property type="term" value="F:glycosyltransferase activity"/>
    <property type="evidence" value="ECO:0007669"/>
    <property type="project" value="UniProtKB-KW"/>
</dbReference>
<dbReference type="RefSeq" id="WP_038148411.1">
    <property type="nucleotide sequence ID" value="NZ_AQRC01000017.1"/>
</dbReference>
<dbReference type="PANTHER" id="PTHR43179">
    <property type="entry name" value="RHAMNOSYLTRANSFERASE WBBL"/>
    <property type="match status" value="1"/>
</dbReference>
<dbReference type="eggNOG" id="COG1216">
    <property type="taxonomic scope" value="Bacteria"/>
</dbReference>
<evidence type="ECO:0000313" key="6">
    <source>
        <dbReference type="Proteomes" id="UP000028607"/>
    </source>
</evidence>
<keyword evidence="6" id="KW-1185">Reference proteome</keyword>
<dbReference type="InterPro" id="IPR029044">
    <property type="entry name" value="Nucleotide-diphossugar_trans"/>
</dbReference>
<keyword evidence="3 5" id="KW-0808">Transferase</keyword>
<evidence type="ECO:0000256" key="3">
    <source>
        <dbReference type="ARBA" id="ARBA00022679"/>
    </source>
</evidence>
<comment type="caution">
    <text evidence="5">The sequence shown here is derived from an EMBL/GenBank/DDBJ whole genome shotgun (WGS) entry which is preliminary data.</text>
</comment>
<evidence type="ECO:0000256" key="2">
    <source>
        <dbReference type="ARBA" id="ARBA00022676"/>
    </source>
</evidence>
<sequence>MTRPEAAVIIPHYNDVARLMRCLDGLVPQLDDRIELIVVDNGSSADLSPLRAAYPDLRIVTEPKRGAAEARNRGVAETTAERLFFIDSDCVADRDWIATAFAVAGRGDLVGGHVAVFDETPPPRSGAEAFETVFAFDFRRYIEEKGFSGTGNLLTRRDVYAATGPFIAGLSEDLDWCRRATAKGYTLVYADELRVGHPSRQDWAALARKWRRLTEEGFGVNGAGPRDRLRWAGKALLMPLSILAHVPKVLRHPGLRDGGERIRAVGTLARLRLARMVWMLRQALFGKL</sequence>
<protein>
    <submittedName>
        <fullName evidence="5">Putative glycosyl transferase family 2</fullName>
    </submittedName>
</protein>
<dbReference type="EMBL" id="AQRC01000017">
    <property type="protein sequence ID" value="KFE33569.1"/>
    <property type="molecule type" value="Genomic_DNA"/>
</dbReference>
<dbReference type="InterPro" id="IPR001173">
    <property type="entry name" value="Glyco_trans_2-like"/>
</dbReference>
<accession>A0A085TS72</accession>
<feature type="domain" description="Glycosyltransferase 2-like" evidence="4">
    <location>
        <begin position="8"/>
        <end position="148"/>
    </location>
</feature>
<proteinExistence type="inferred from homology"/>
<dbReference type="OrthoDB" id="6653642at2"/>
<gene>
    <name evidence="5" type="ORF">DW2_17165</name>
</gene>
<evidence type="ECO:0000259" key="4">
    <source>
        <dbReference type="Pfam" id="PF00535"/>
    </source>
</evidence>
<dbReference type="STRING" id="1317124.DW2_17165"/>
<dbReference type="Proteomes" id="UP000028607">
    <property type="component" value="Unassembled WGS sequence"/>
</dbReference>